<reference evidence="2 3" key="1">
    <citation type="submission" date="2021-01" db="EMBL/GenBank/DDBJ databases">
        <title>Whole genome shotgun sequence of Catellatospora citrea NBRC 14495.</title>
        <authorList>
            <person name="Komaki H."/>
            <person name="Tamura T."/>
        </authorList>
    </citation>
    <scope>NUCLEOTIDE SEQUENCE [LARGE SCALE GENOMIC DNA]</scope>
    <source>
        <strain evidence="2 3">NBRC 14495</strain>
    </source>
</reference>
<feature type="region of interest" description="Disordered" evidence="1">
    <location>
        <begin position="46"/>
        <end position="73"/>
    </location>
</feature>
<dbReference type="EMBL" id="BONH01000033">
    <property type="protein sequence ID" value="GIG00894.1"/>
    <property type="molecule type" value="Genomic_DNA"/>
</dbReference>
<sequence>MSPCQRPITATILPHGTDRSACNTKRPAGTSCWIDPAGEVVVYGMDRKDAPTPSPAGCGKAEPWAPSKGWDPA</sequence>
<protein>
    <submittedName>
        <fullName evidence="2">Uncharacterized protein</fullName>
    </submittedName>
</protein>
<name>A0A8J3KPA3_9ACTN</name>
<evidence type="ECO:0000313" key="3">
    <source>
        <dbReference type="Proteomes" id="UP000659904"/>
    </source>
</evidence>
<proteinExistence type="predicted"/>
<dbReference type="AlphaFoldDB" id="A0A8J3KPA3"/>
<evidence type="ECO:0000256" key="1">
    <source>
        <dbReference type="SAM" id="MobiDB-lite"/>
    </source>
</evidence>
<evidence type="ECO:0000313" key="2">
    <source>
        <dbReference type="EMBL" id="GIG00894.1"/>
    </source>
</evidence>
<dbReference type="Proteomes" id="UP000659904">
    <property type="component" value="Unassembled WGS sequence"/>
</dbReference>
<organism evidence="2 3">
    <name type="scientific">Catellatospora citrea</name>
    <dbReference type="NCBI Taxonomy" id="53366"/>
    <lineage>
        <taxon>Bacteria</taxon>
        <taxon>Bacillati</taxon>
        <taxon>Actinomycetota</taxon>
        <taxon>Actinomycetes</taxon>
        <taxon>Micromonosporales</taxon>
        <taxon>Micromonosporaceae</taxon>
        <taxon>Catellatospora</taxon>
    </lineage>
</organism>
<keyword evidence="3" id="KW-1185">Reference proteome</keyword>
<comment type="caution">
    <text evidence="2">The sequence shown here is derived from an EMBL/GenBank/DDBJ whole genome shotgun (WGS) entry which is preliminary data.</text>
</comment>
<accession>A0A8J3KPA3</accession>
<gene>
    <name evidence="2" type="ORF">Cci01nite_59870</name>
</gene>